<dbReference type="RefSeq" id="WP_149839869.1">
    <property type="nucleotide sequence ID" value="NZ_VUOC01000004.1"/>
</dbReference>
<gene>
    <name evidence="1" type="ORF">F0L74_20950</name>
</gene>
<comment type="caution">
    <text evidence="1">The sequence shown here is derived from an EMBL/GenBank/DDBJ whole genome shotgun (WGS) entry which is preliminary data.</text>
</comment>
<evidence type="ECO:0000313" key="1">
    <source>
        <dbReference type="EMBL" id="KAA2238690.1"/>
    </source>
</evidence>
<protein>
    <submittedName>
        <fullName evidence="1">Uncharacterized protein</fullName>
    </submittedName>
</protein>
<dbReference type="AlphaFoldDB" id="A0A5B2VJF7"/>
<dbReference type="EMBL" id="VUOC01000004">
    <property type="protein sequence ID" value="KAA2238690.1"/>
    <property type="molecule type" value="Genomic_DNA"/>
</dbReference>
<organism evidence="1 2">
    <name type="scientific">Chitinophaga agrisoli</name>
    <dbReference type="NCBI Taxonomy" id="2607653"/>
    <lineage>
        <taxon>Bacteria</taxon>
        <taxon>Pseudomonadati</taxon>
        <taxon>Bacteroidota</taxon>
        <taxon>Chitinophagia</taxon>
        <taxon>Chitinophagales</taxon>
        <taxon>Chitinophagaceae</taxon>
        <taxon>Chitinophaga</taxon>
    </lineage>
</organism>
<dbReference type="Proteomes" id="UP000324611">
    <property type="component" value="Unassembled WGS sequence"/>
</dbReference>
<name>A0A5B2VJF7_9BACT</name>
<accession>A0A5B2VJF7</accession>
<keyword evidence="2" id="KW-1185">Reference proteome</keyword>
<evidence type="ECO:0000313" key="2">
    <source>
        <dbReference type="Proteomes" id="UP000324611"/>
    </source>
</evidence>
<sequence>MPTFAQTLQTVTTNGNSTTQWLQITGANGILTTGAGLELYGSSANNAGYLKAYNRVTGTAGTLILQDGGGYTRINENGGSVGIGTSNPLDALHVSTAAGAGGITVQSRFALSGGSGAFLRIYNSGTPTAVNQRLGGILLALSLPEPHYGPAPR</sequence>
<proteinExistence type="predicted"/>
<reference evidence="1 2" key="1">
    <citation type="submission" date="2019-09" db="EMBL/GenBank/DDBJ databases">
        <title>Chitinophaga ginsengihumi sp. nov., isolated from soil of ginseng rhizosphere.</title>
        <authorList>
            <person name="Lee J."/>
        </authorList>
    </citation>
    <scope>NUCLEOTIDE SEQUENCE [LARGE SCALE GENOMIC DNA]</scope>
    <source>
        <strain evidence="1 2">BN140078</strain>
    </source>
</reference>
<reference evidence="1 2" key="2">
    <citation type="submission" date="2019-09" db="EMBL/GenBank/DDBJ databases">
        <authorList>
            <person name="Jin C."/>
        </authorList>
    </citation>
    <scope>NUCLEOTIDE SEQUENCE [LARGE SCALE GENOMIC DNA]</scope>
    <source>
        <strain evidence="1 2">BN140078</strain>
    </source>
</reference>